<protein>
    <recommendedName>
        <fullName evidence="6">Probable membrane transporter protein</fullName>
    </recommendedName>
</protein>
<dbReference type="InterPro" id="IPR002781">
    <property type="entry name" value="TM_pro_TauE-like"/>
</dbReference>
<feature type="transmembrane region" description="Helical" evidence="6">
    <location>
        <begin position="198"/>
        <end position="216"/>
    </location>
</feature>
<name>A0A542ZFF1_9MICO</name>
<feature type="transmembrane region" description="Helical" evidence="6">
    <location>
        <begin position="157"/>
        <end position="186"/>
    </location>
</feature>
<feature type="transmembrane region" description="Helical" evidence="6">
    <location>
        <begin position="74"/>
        <end position="95"/>
    </location>
</feature>
<keyword evidence="5 6" id="KW-0472">Membrane</keyword>
<comment type="similarity">
    <text evidence="2 6">Belongs to the 4-toluene sulfonate uptake permease (TSUP) (TC 2.A.102) family.</text>
</comment>
<dbReference type="EMBL" id="VFOQ01000001">
    <property type="protein sequence ID" value="TQL59075.1"/>
    <property type="molecule type" value="Genomic_DNA"/>
</dbReference>
<keyword evidence="6" id="KW-1003">Cell membrane</keyword>
<feature type="transmembrane region" description="Helical" evidence="6">
    <location>
        <begin position="272"/>
        <end position="291"/>
    </location>
</feature>
<feature type="transmembrane region" description="Helical" evidence="6">
    <location>
        <begin position="222"/>
        <end position="242"/>
    </location>
</feature>
<evidence type="ECO:0000256" key="5">
    <source>
        <dbReference type="ARBA" id="ARBA00023136"/>
    </source>
</evidence>
<dbReference type="AlphaFoldDB" id="A0A542ZFF1"/>
<comment type="subcellular location">
    <subcellularLocation>
        <location evidence="6">Cell membrane</location>
        <topology evidence="6">Multi-pass membrane protein</topology>
    </subcellularLocation>
    <subcellularLocation>
        <location evidence="1">Membrane</location>
        <topology evidence="1">Multi-pass membrane protein</topology>
    </subcellularLocation>
</comment>
<evidence type="ECO:0000256" key="2">
    <source>
        <dbReference type="ARBA" id="ARBA00009142"/>
    </source>
</evidence>
<proteinExistence type="inferred from homology"/>
<dbReference type="PANTHER" id="PTHR43701">
    <property type="entry name" value="MEMBRANE TRANSPORTER PROTEIN MJ0441-RELATED"/>
    <property type="match status" value="1"/>
</dbReference>
<evidence type="ECO:0000256" key="1">
    <source>
        <dbReference type="ARBA" id="ARBA00004141"/>
    </source>
</evidence>
<dbReference type="Pfam" id="PF01925">
    <property type="entry name" value="TauE"/>
    <property type="match status" value="1"/>
</dbReference>
<organism evidence="7 8">
    <name type="scientific">Oryzihumus leptocrescens</name>
    <dbReference type="NCBI Taxonomy" id="297536"/>
    <lineage>
        <taxon>Bacteria</taxon>
        <taxon>Bacillati</taxon>
        <taxon>Actinomycetota</taxon>
        <taxon>Actinomycetes</taxon>
        <taxon>Micrococcales</taxon>
        <taxon>Intrasporangiaceae</taxon>
        <taxon>Oryzihumus</taxon>
    </lineage>
</organism>
<evidence type="ECO:0000256" key="6">
    <source>
        <dbReference type="RuleBase" id="RU363041"/>
    </source>
</evidence>
<evidence type="ECO:0000256" key="4">
    <source>
        <dbReference type="ARBA" id="ARBA00022989"/>
    </source>
</evidence>
<feature type="transmembrane region" description="Helical" evidence="6">
    <location>
        <begin position="6"/>
        <end position="28"/>
    </location>
</feature>
<keyword evidence="3 6" id="KW-0812">Transmembrane</keyword>
<dbReference type="InterPro" id="IPR051598">
    <property type="entry name" value="TSUP/Inactive_protease-like"/>
</dbReference>
<evidence type="ECO:0000313" key="7">
    <source>
        <dbReference type="EMBL" id="TQL59075.1"/>
    </source>
</evidence>
<comment type="caution">
    <text evidence="7">The sequence shown here is derived from an EMBL/GenBank/DDBJ whole genome shotgun (WGS) entry which is preliminary data.</text>
</comment>
<evidence type="ECO:0000256" key="3">
    <source>
        <dbReference type="ARBA" id="ARBA00022692"/>
    </source>
</evidence>
<dbReference type="Proteomes" id="UP000319514">
    <property type="component" value="Unassembled WGS sequence"/>
</dbReference>
<dbReference type="PANTHER" id="PTHR43701:SF2">
    <property type="entry name" value="MEMBRANE TRANSPORTER PROTEIN YJNA-RELATED"/>
    <property type="match status" value="1"/>
</dbReference>
<dbReference type="RefSeq" id="WP_185746004.1">
    <property type="nucleotide sequence ID" value="NZ_BAAAKX010000009.1"/>
</dbReference>
<keyword evidence="4 6" id="KW-1133">Transmembrane helix</keyword>
<dbReference type="GO" id="GO:0005886">
    <property type="term" value="C:plasma membrane"/>
    <property type="evidence" value="ECO:0007669"/>
    <property type="project" value="UniProtKB-SubCell"/>
</dbReference>
<keyword evidence="8" id="KW-1185">Reference proteome</keyword>
<feature type="transmembrane region" description="Helical" evidence="6">
    <location>
        <begin position="107"/>
        <end position="126"/>
    </location>
</feature>
<sequence length="328" mass="33586">MSIDPLMVLASLGIGVVVGLTGMGGGALMTPVMVLLFNVPPLTAVSSDLVASAVMKPVGSFVHLRRGTVNLGLVKWLCLGSVPAAFCGVLVTRALGSGKEVQDAVQTALGVALLVAAAGLIIRAYLRLSERARRRDGSAEALPQDRPEVRMRPLPTVLVGAVGGLVVGMTSVGSGSLIIIALMALYPRLKASQLVGTDLLQAVPLVAAAALGHILFGDFKLGLTASLLLGAVPGVWVGAQLSSRAPGGVVRRALAFVLLASALKLLGVSTPATGIALVAVALVAPVLWMLIRRRLGFPALAGRRARARLRRAQADGPLADGPLPQTES</sequence>
<evidence type="ECO:0000313" key="8">
    <source>
        <dbReference type="Proteomes" id="UP000319514"/>
    </source>
</evidence>
<gene>
    <name evidence="7" type="ORF">FB474_0421</name>
</gene>
<accession>A0A542ZFF1</accession>
<reference evidence="7 8" key="1">
    <citation type="submission" date="2019-06" db="EMBL/GenBank/DDBJ databases">
        <title>Sequencing the genomes of 1000 actinobacteria strains.</title>
        <authorList>
            <person name="Klenk H.-P."/>
        </authorList>
    </citation>
    <scope>NUCLEOTIDE SEQUENCE [LARGE SCALE GENOMIC DNA]</scope>
    <source>
        <strain evidence="7 8">DSM 18082</strain>
    </source>
</reference>